<dbReference type="InterPro" id="IPR011118">
    <property type="entry name" value="Tannase/feruloyl_esterase"/>
</dbReference>
<dbReference type="PANTHER" id="PTHR33938:SF15">
    <property type="entry name" value="FERULOYL ESTERASE B-RELATED"/>
    <property type="match status" value="1"/>
</dbReference>
<gene>
    <name evidence="11" type="primary">fae3</name>
</gene>
<sequence>MAPLRSVSSVLVGALALLRAAHAQDDFASDCSAFIDKIILDNVTVTSTEFVAAGTNLTVYVPNSCGSPSYQVVSTDLCRATMNVTTSERSGIRLEAWFPQNYTGRFLSTGNGGIGGCIQYSDIDYAASLGFAAVGANNGHDGMTGEPFLNNPDVVTDFAWRSLHTGVVVGKQLTETFYGAPHNKSYYLGCSTGGRQGFKAVQDFPDDFDGVVAGAPAFAFNGLLYWSGSFLPVTGTSEDPTFVPTDFWAQNIHAEVLQQCDALDGATDGVLENPDLCDFDVTPLICTDGNTTGCLTETQAETVRTVLSPIYDKNGTLVYPRLQPGAEVLAGFAQFGGQPFLYSTDWYRYVVYNDSNWDPMTLSIDDYAAARAQNPANVETFEGDISAFASSGGKVLHYHGLMDGLISSDNSKRYYALVQQTLNQEPAELDEFYRFFPISGMSHCSGGDGAYRIGNVEGGAGTSADDNVLMSMVRWVEEGVAPEVVRGADANATYWRAHCKWPKTNKYVGPGDYEDESAWECS</sequence>
<evidence type="ECO:0000256" key="1">
    <source>
        <dbReference type="ARBA" id="ARBA00006249"/>
    </source>
</evidence>
<dbReference type="AlphaFoldDB" id="A0A0S4FTG4"/>
<keyword evidence="2" id="KW-0719">Serine esterase</keyword>
<protein>
    <recommendedName>
        <fullName evidence="10">Carboxylic ester hydrolase</fullName>
        <ecNumber evidence="10">3.1.1.-</ecNumber>
    </recommendedName>
</protein>
<evidence type="ECO:0000256" key="5">
    <source>
        <dbReference type="ARBA" id="ARBA00022729"/>
    </source>
</evidence>
<dbReference type="SUPFAM" id="SSF53474">
    <property type="entry name" value="alpha/beta-Hydrolases"/>
    <property type="match status" value="1"/>
</dbReference>
<keyword evidence="7" id="KW-0106">Calcium</keyword>
<keyword evidence="3" id="KW-0624">Polysaccharide degradation</keyword>
<dbReference type="GO" id="GO:0030600">
    <property type="term" value="F:feruloyl esterase activity"/>
    <property type="evidence" value="ECO:0007669"/>
    <property type="project" value="UniProtKB-EC"/>
</dbReference>
<evidence type="ECO:0000256" key="8">
    <source>
        <dbReference type="ARBA" id="ARBA00023157"/>
    </source>
</evidence>
<dbReference type="EMBL" id="LN811712">
    <property type="protein sequence ID" value="CEP25532.1"/>
    <property type="molecule type" value="mRNA"/>
</dbReference>
<dbReference type="PANTHER" id="PTHR33938">
    <property type="entry name" value="FERULOYL ESTERASE B-RELATED"/>
    <property type="match status" value="1"/>
</dbReference>
<dbReference type="GO" id="GO:0045493">
    <property type="term" value="P:xylan catabolic process"/>
    <property type="evidence" value="ECO:0007669"/>
    <property type="project" value="UniProtKB-KW"/>
</dbReference>
<evidence type="ECO:0000256" key="10">
    <source>
        <dbReference type="RuleBase" id="RU361238"/>
    </source>
</evidence>
<dbReference type="InterPro" id="IPR029058">
    <property type="entry name" value="AB_hydrolase_fold"/>
</dbReference>
<dbReference type="Gene3D" id="3.40.50.1820">
    <property type="entry name" value="alpha/beta hydrolase"/>
    <property type="match status" value="1"/>
</dbReference>
<keyword evidence="5 10" id="KW-0732">Signal</keyword>
<evidence type="ECO:0000256" key="2">
    <source>
        <dbReference type="ARBA" id="ARBA00022487"/>
    </source>
</evidence>
<evidence type="ECO:0000256" key="6">
    <source>
        <dbReference type="ARBA" id="ARBA00022801"/>
    </source>
</evidence>
<name>A0A0S4FTG4_SCHCO</name>
<accession>A0A0S4FTG4</accession>
<keyword evidence="3" id="KW-0119">Carbohydrate metabolism</keyword>
<keyword evidence="8" id="KW-1015">Disulfide bond</keyword>
<comment type="similarity">
    <text evidence="1 10">Belongs to the tannase family.</text>
</comment>
<dbReference type="EC" id="3.1.1.-" evidence="10"/>
<evidence type="ECO:0000256" key="4">
    <source>
        <dbReference type="ARBA" id="ARBA00022723"/>
    </source>
</evidence>
<keyword evidence="3" id="KW-0858">Xylan degradation</keyword>
<dbReference type="GO" id="GO:0046872">
    <property type="term" value="F:metal ion binding"/>
    <property type="evidence" value="ECO:0007669"/>
    <property type="project" value="UniProtKB-KW"/>
</dbReference>
<dbReference type="VEuPathDB" id="FungiDB:SCHCODRAFT_02752654"/>
<proteinExistence type="evidence at transcript level"/>
<keyword evidence="4" id="KW-0479">Metal-binding</keyword>
<evidence type="ECO:0000313" key="11">
    <source>
        <dbReference type="EMBL" id="CEP25532.1"/>
    </source>
</evidence>
<evidence type="ECO:0000256" key="9">
    <source>
        <dbReference type="ARBA" id="ARBA00034075"/>
    </source>
</evidence>
<feature type="chain" id="PRO_5006520237" description="Carboxylic ester hydrolase" evidence="10">
    <location>
        <begin position="24"/>
        <end position="522"/>
    </location>
</feature>
<keyword evidence="6 10" id="KW-0378">Hydrolase</keyword>
<dbReference type="SMR" id="A0A0S4FTG4"/>
<evidence type="ECO:0000256" key="7">
    <source>
        <dbReference type="ARBA" id="ARBA00022837"/>
    </source>
</evidence>
<organism evidence="11">
    <name type="scientific">Schizophyllum commune</name>
    <name type="common">Split gill fungus</name>
    <dbReference type="NCBI Taxonomy" id="5334"/>
    <lineage>
        <taxon>Eukaryota</taxon>
        <taxon>Fungi</taxon>
        <taxon>Dikarya</taxon>
        <taxon>Basidiomycota</taxon>
        <taxon>Agaricomycotina</taxon>
        <taxon>Agaricomycetes</taxon>
        <taxon>Agaricomycetidae</taxon>
        <taxon>Agaricales</taxon>
        <taxon>Schizophyllaceae</taxon>
        <taxon>Schizophyllum</taxon>
    </lineage>
</organism>
<comment type="catalytic activity">
    <reaction evidence="9">
        <text>feruloyl-polysaccharide + H2O = ferulate + polysaccharide.</text>
        <dbReference type="EC" id="3.1.1.73"/>
    </reaction>
</comment>
<dbReference type="Pfam" id="PF07519">
    <property type="entry name" value="Tannase"/>
    <property type="match status" value="1"/>
</dbReference>
<feature type="signal peptide" evidence="10">
    <location>
        <begin position="1"/>
        <end position="23"/>
    </location>
</feature>
<reference evidence="11" key="1">
    <citation type="journal article" date="2016" name="Bioresour. Technol.">
        <title>Feruloyl esterases from Schizophyllum commune to treat food industry side-streams.</title>
        <authorList>
            <person name="Nieter A."/>
            <person name="Kelle S."/>
            <person name="Linke D."/>
            <person name="Berger R.G."/>
        </authorList>
    </citation>
    <scope>NUCLEOTIDE SEQUENCE</scope>
</reference>
<evidence type="ECO:0000256" key="3">
    <source>
        <dbReference type="ARBA" id="ARBA00022651"/>
    </source>
</evidence>